<keyword evidence="4" id="KW-0408">Iron</keyword>
<evidence type="ECO:0000313" key="6">
    <source>
        <dbReference type="EMBL" id="EGG23807.1"/>
    </source>
</evidence>
<dbReference type="PANTHER" id="PTHR11475">
    <property type="entry name" value="OXIDASE/PEROXIDASE"/>
    <property type="match status" value="1"/>
</dbReference>
<keyword evidence="4" id="KW-0479">Metal-binding</keyword>
<dbReference type="KEGG" id="dfa:DFA_05943"/>
<dbReference type="GO" id="GO:0006979">
    <property type="term" value="P:response to oxidative stress"/>
    <property type="evidence" value="ECO:0007669"/>
    <property type="project" value="InterPro"/>
</dbReference>
<accession>F4PJN3</accession>
<dbReference type="PRINTS" id="PR00457">
    <property type="entry name" value="ANPEROXIDASE"/>
</dbReference>
<feature type="binding site" description="axial binding residue" evidence="4">
    <location>
        <position position="336"/>
    </location>
    <ligand>
        <name>heme b</name>
        <dbReference type="ChEBI" id="CHEBI:60344"/>
    </ligand>
    <ligandPart>
        <name>Fe</name>
        <dbReference type="ChEBI" id="CHEBI:18248"/>
    </ligandPart>
</feature>
<reference evidence="7" key="1">
    <citation type="journal article" date="2011" name="Genome Res.">
        <title>Phylogeny-wide analysis of social amoeba genomes highlights ancient origins for complex intercellular communication.</title>
        <authorList>
            <person name="Heidel A.J."/>
            <person name="Lawal H.M."/>
            <person name="Felder M."/>
            <person name="Schilde C."/>
            <person name="Helps N.R."/>
            <person name="Tunggal B."/>
            <person name="Rivero F."/>
            <person name="John U."/>
            <person name="Schleicher M."/>
            <person name="Eichinger L."/>
            <person name="Platzer M."/>
            <person name="Noegel A.A."/>
            <person name="Schaap P."/>
            <person name="Gloeckner G."/>
        </authorList>
    </citation>
    <scope>NUCLEOTIDE SEQUENCE [LARGE SCALE GENOMIC DNA]</scope>
    <source>
        <strain evidence="7">SH3</strain>
    </source>
</reference>
<keyword evidence="4" id="KW-0349">Heme</keyword>
<dbReference type="GO" id="GO:0042742">
    <property type="term" value="P:defense response to bacterium"/>
    <property type="evidence" value="ECO:0007669"/>
    <property type="project" value="EnsemblProtists"/>
</dbReference>
<dbReference type="GO" id="GO:0046872">
    <property type="term" value="F:metal ion binding"/>
    <property type="evidence" value="ECO:0007669"/>
    <property type="project" value="UniProtKB-KW"/>
</dbReference>
<dbReference type="Gene3D" id="1.10.640.10">
    <property type="entry name" value="Haem peroxidase domain superfamily, animal type"/>
    <property type="match status" value="1"/>
</dbReference>
<dbReference type="AlphaFoldDB" id="F4PJN3"/>
<keyword evidence="5" id="KW-0732">Signal</keyword>
<evidence type="ECO:0000313" key="7">
    <source>
        <dbReference type="Proteomes" id="UP000007797"/>
    </source>
</evidence>
<dbReference type="GO" id="GO:0004447">
    <property type="term" value="F:iodide peroxidase activity"/>
    <property type="evidence" value="ECO:0007669"/>
    <property type="project" value="EnsemblProtists"/>
</dbReference>
<evidence type="ECO:0000256" key="4">
    <source>
        <dbReference type="PIRSR" id="PIRSR619791-2"/>
    </source>
</evidence>
<keyword evidence="2" id="KW-0964">Secreted</keyword>
<dbReference type="InterPro" id="IPR019791">
    <property type="entry name" value="Haem_peroxidase_animal"/>
</dbReference>
<organism evidence="6 7">
    <name type="scientific">Cavenderia fasciculata</name>
    <name type="common">Slime mold</name>
    <name type="synonym">Dictyostelium fasciculatum</name>
    <dbReference type="NCBI Taxonomy" id="261658"/>
    <lineage>
        <taxon>Eukaryota</taxon>
        <taxon>Amoebozoa</taxon>
        <taxon>Evosea</taxon>
        <taxon>Eumycetozoa</taxon>
        <taxon>Dictyostelia</taxon>
        <taxon>Acytosteliales</taxon>
        <taxon>Cavenderiaceae</taxon>
        <taxon>Cavenderia</taxon>
    </lineage>
</organism>
<dbReference type="EMBL" id="GL883007">
    <property type="protein sequence ID" value="EGG23807.1"/>
    <property type="molecule type" value="Genomic_DNA"/>
</dbReference>
<keyword evidence="3" id="KW-0325">Glycoprotein</keyword>
<dbReference type="Pfam" id="PF03098">
    <property type="entry name" value="An_peroxidase"/>
    <property type="match status" value="1"/>
</dbReference>
<dbReference type="OrthoDB" id="823504at2759"/>
<dbReference type="SUPFAM" id="SSF48113">
    <property type="entry name" value="Heme-dependent peroxidases"/>
    <property type="match status" value="1"/>
</dbReference>
<name>F4PJN3_CACFS</name>
<dbReference type="InterPro" id="IPR010255">
    <property type="entry name" value="Haem_peroxidase_sf"/>
</dbReference>
<feature type="signal peptide" evidence="5">
    <location>
        <begin position="1"/>
        <end position="26"/>
    </location>
</feature>
<proteinExistence type="predicted"/>
<dbReference type="PANTHER" id="PTHR11475:SF4">
    <property type="entry name" value="CHORION PEROXIDASE"/>
    <property type="match status" value="1"/>
</dbReference>
<dbReference type="CDD" id="cd09822">
    <property type="entry name" value="peroxinectin_like_bacterial"/>
    <property type="match status" value="1"/>
</dbReference>
<dbReference type="RefSeq" id="XP_004361658.1">
    <property type="nucleotide sequence ID" value="XM_004361601.1"/>
</dbReference>
<dbReference type="OMA" id="RYQPMGP"/>
<dbReference type="GeneID" id="14876393"/>
<dbReference type="PROSITE" id="PS50292">
    <property type="entry name" value="PEROXIDASE_3"/>
    <property type="match status" value="1"/>
</dbReference>
<protein>
    <submittedName>
        <fullName evidence="6">Peroxinectin</fullName>
    </submittedName>
</protein>
<evidence type="ECO:0000256" key="3">
    <source>
        <dbReference type="ARBA" id="ARBA00023180"/>
    </source>
</evidence>
<feature type="chain" id="PRO_5003313123" evidence="5">
    <location>
        <begin position="27"/>
        <end position="614"/>
    </location>
</feature>
<dbReference type="InterPro" id="IPR037120">
    <property type="entry name" value="Haem_peroxidase_sf_animal"/>
</dbReference>
<dbReference type="Proteomes" id="UP000007797">
    <property type="component" value="Unassembled WGS sequence"/>
</dbReference>
<dbReference type="GO" id="GO:0036393">
    <property type="term" value="F:thiocyanate peroxidase activity"/>
    <property type="evidence" value="ECO:0007669"/>
    <property type="project" value="EnsemblProtists"/>
</dbReference>
<dbReference type="GO" id="GO:0020037">
    <property type="term" value="F:heme binding"/>
    <property type="evidence" value="ECO:0007669"/>
    <property type="project" value="EnsemblProtists"/>
</dbReference>
<sequence>MNGTSQKLTLLSVFCILCLLYPFTNGESTEWRSYDGSNNNLINPNQGEIYEPFIRVAQQQFFNPDDYPTLSIPLSREVSNIVCDQQSPVPSKELLSDMFNMWGQFLIHNMAHALPTPTNGKYPVKVPQCDKVFDPSCEGNKTLPYFRTRVTEVDCSTPFSTRQENNLCMEQVNSLSAYIDAKPVYGVFKARVNLLRAFKNGEMKLTDLGEKGEFPPKGIAGLEMDNDARRYPIDQLFSLGERRGNENPGLTVVHNIWLREHNRMARKIVRDNPSFEDEKVFQMARSCVIENIQQITYEEYLPSLLGESLPPYSGYDDEVNAQISNEFTTVAFRFGHSEVGPTIESVNADGTYNQPLPLKDSYFNPKWLEEQGMENVIRGLSYKQEESVDIYMISDLRNFLFGRPGAGGMDLASRNLQRSRDHGIATYNTVRKSLGFQPVNSFSDITSDPVIQQRLEAAYKTVDNVELFTGGLSEDHIGNGAVGQTFHRLITEQFERTRKGDRFWYEQPWMKRVNAHCEPDTFANIIRRNTKDMGQLQKNIFHIPNVPSPVCELSTSTPSPSSFHFRRSIQTADSYIYFQQSSLANNNIIPLLNQSNNQLIPIPIPIPIPNFSVY</sequence>
<dbReference type="GO" id="GO:0005576">
    <property type="term" value="C:extracellular region"/>
    <property type="evidence" value="ECO:0007669"/>
    <property type="project" value="UniProtKB-SubCell"/>
</dbReference>
<evidence type="ECO:0000256" key="1">
    <source>
        <dbReference type="ARBA" id="ARBA00004613"/>
    </source>
</evidence>
<comment type="subcellular location">
    <subcellularLocation>
        <location evidence="1">Secreted</location>
    </subcellularLocation>
</comment>
<evidence type="ECO:0000256" key="2">
    <source>
        <dbReference type="ARBA" id="ARBA00022525"/>
    </source>
</evidence>
<dbReference type="STRING" id="1054147.F4PJN3"/>
<evidence type="ECO:0000256" key="5">
    <source>
        <dbReference type="SAM" id="SignalP"/>
    </source>
</evidence>
<gene>
    <name evidence="6" type="primary">poxA</name>
    <name evidence="6" type="ORF">DFA_05943</name>
</gene>
<dbReference type="GO" id="GO:0005783">
    <property type="term" value="C:endoplasmic reticulum"/>
    <property type="evidence" value="ECO:0007669"/>
    <property type="project" value="EnsemblProtists"/>
</dbReference>
<keyword evidence="7" id="KW-1185">Reference proteome</keyword>